<dbReference type="Proteomes" id="UP001483337">
    <property type="component" value="Chromosome"/>
</dbReference>
<protein>
    <submittedName>
        <fullName evidence="1">Uncharacterized protein</fullName>
    </submittedName>
</protein>
<proteinExistence type="predicted"/>
<name>A0ABZ2USK9_9CYAN</name>
<accession>A0ABZ2USK9</accession>
<evidence type="ECO:0000313" key="2">
    <source>
        <dbReference type="Proteomes" id="UP001483337"/>
    </source>
</evidence>
<evidence type="ECO:0000313" key="1">
    <source>
        <dbReference type="EMBL" id="WZB88289.1"/>
    </source>
</evidence>
<dbReference type="RefSeq" id="WP_353931197.1">
    <property type="nucleotide sequence ID" value="NZ_CP150886.1"/>
</dbReference>
<keyword evidence="2" id="KW-1185">Reference proteome</keyword>
<sequence>MANQLEQEGAEVFKAIGLKGKNKPKTSFLLSKFWGGWVNLLDVFLEEGLDWNSVKTELNKIKKNIMELRQMQDYNDIIFKSDELVIPDSSHAPTKVCEFLNQNRQTSVSIQEIS</sequence>
<dbReference type="EMBL" id="CP150886">
    <property type="protein sequence ID" value="WZB88289.1"/>
    <property type="molecule type" value="Genomic_DNA"/>
</dbReference>
<gene>
    <name evidence="1" type="ORF">WJM97_00890</name>
</gene>
<reference evidence="1 2" key="1">
    <citation type="submission" date="2024-04" db="EMBL/GenBank/DDBJ databases">
        <title>Okeanomitos corallinicola gen. &amp; sp. nov. (Nostocales, Cyanobacteria), a new toxic marine heterocyst-forming cyanobacterium from a coral reef.</title>
        <authorList>
            <person name="Li H."/>
            <person name="Li R."/>
            <person name="Kang J."/>
            <person name="Hii K.S."/>
            <person name="Mohamed H.F."/>
            <person name="Xu X."/>
            <person name="Luo Z."/>
        </authorList>
    </citation>
    <scope>NUCLEOTIDE SEQUENCE [LARGE SCALE GENOMIC DNA]</scope>
    <source>
        <strain evidence="1 2">TIOX110</strain>
    </source>
</reference>
<organism evidence="1 2">
    <name type="scientific">Okeanomitos corallinicola TIOX110</name>
    <dbReference type="NCBI Taxonomy" id="3133117"/>
    <lineage>
        <taxon>Bacteria</taxon>
        <taxon>Bacillati</taxon>
        <taxon>Cyanobacteriota</taxon>
        <taxon>Cyanophyceae</taxon>
        <taxon>Nostocales</taxon>
        <taxon>Aphanizomenonaceae</taxon>
        <taxon>Okeanomitos</taxon>
    </lineage>
</organism>